<name>A0ABM9UE94_9HYPH</name>
<accession>A0ABM9UE94</accession>
<reference evidence="1 2" key="1">
    <citation type="submission" date="2015-08" db="EMBL/GenBank/DDBJ databases">
        <authorList>
            <person name="Varghese N."/>
        </authorList>
    </citation>
    <scope>NUCLEOTIDE SEQUENCE [LARGE SCALE GENOMIC DNA]</scope>
    <source>
        <strain evidence="1 2">DSM 18167</strain>
    </source>
</reference>
<protein>
    <submittedName>
        <fullName evidence="1">Uncharacterized protein</fullName>
    </submittedName>
</protein>
<evidence type="ECO:0000313" key="2">
    <source>
        <dbReference type="Proteomes" id="UP000182178"/>
    </source>
</evidence>
<sequence>MLKRSSGHPRPNRSLRRWRPYPPFLRWQVHGVDRSGWCIRGGISQFLVAYGSGWSAPVGRELFRSLAAPRTIYGKQLPRRRPC</sequence>
<keyword evidence="2" id="KW-1185">Reference proteome</keyword>
<comment type="caution">
    <text evidence="1">The sequence shown here is derived from an EMBL/GenBank/DDBJ whole genome shotgun (WGS) entry which is preliminary data.</text>
</comment>
<evidence type="ECO:0000313" key="1">
    <source>
        <dbReference type="EMBL" id="CUA90157.1"/>
    </source>
</evidence>
<gene>
    <name evidence="1" type="ORF">Ga0061061_11187</name>
</gene>
<dbReference type="Proteomes" id="UP000182178">
    <property type="component" value="Unassembled WGS sequence"/>
</dbReference>
<proteinExistence type="predicted"/>
<organism evidence="1 2">
    <name type="scientific">Chelatococcus sambhunathii</name>
    <dbReference type="NCBI Taxonomy" id="363953"/>
    <lineage>
        <taxon>Bacteria</taxon>
        <taxon>Pseudomonadati</taxon>
        <taxon>Pseudomonadota</taxon>
        <taxon>Alphaproteobacteria</taxon>
        <taxon>Hyphomicrobiales</taxon>
        <taxon>Chelatococcaceae</taxon>
        <taxon>Chelatococcus</taxon>
    </lineage>
</organism>
<dbReference type="EMBL" id="CYHC01000011">
    <property type="protein sequence ID" value="CUA90157.1"/>
    <property type="molecule type" value="Genomic_DNA"/>
</dbReference>